<dbReference type="Pfam" id="PF00563">
    <property type="entry name" value="EAL"/>
    <property type="match status" value="1"/>
</dbReference>
<dbReference type="RefSeq" id="WP_151701839.1">
    <property type="nucleotide sequence ID" value="NZ_CP031223.1"/>
</dbReference>
<dbReference type="PANTHER" id="PTHR33121:SF70">
    <property type="entry name" value="SIGNALING PROTEIN YKOW"/>
    <property type="match status" value="1"/>
</dbReference>
<dbReference type="SUPFAM" id="SSF141868">
    <property type="entry name" value="EAL domain-like"/>
    <property type="match status" value="1"/>
</dbReference>
<dbReference type="Proteomes" id="UP000325517">
    <property type="component" value="Chromosome"/>
</dbReference>
<gene>
    <name evidence="2" type="ORF">PB01_20445</name>
</gene>
<dbReference type="PANTHER" id="PTHR33121">
    <property type="entry name" value="CYCLIC DI-GMP PHOSPHODIESTERASE PDEF"/>
    <property type="match status" value="1"/>
</dbReference>
<dbReference type="AlphaFoldDB" id="A0A5J6SU09"/>
<dbReference type="EMBL" id="CP031223">
    <property type="protein sequence ID" value="QFG00973.1"/>
    <property type="molecule type" value="Genomic_DNA"/>
</dbReference>
<reference evidence="2 3" key="1">
    <citation type="submission" date="2018-07" db="EMBL/GenBank/DDBJ databases">
        <title>Complete genome sequence of Psychrobacillus sp. PB01, isolated from iceberg, and comparative genome analysis of Psychrobacillus strains.</title>
        <authorList>
            <person name="Lee P.C."/>
        </authorList>
    </citation>
    <scope>NUCLEOTIDE SEQUENCE [LARGE SCALE GENOMIC DNA]</scope>
    <source>
        <strain evidence="2 3">PB01</strain>
    </source>
</reference>
<dbReference type="InterPro" id="IPR035919">
    <property type="entry name" value="EAL_sf"/>
</dbReference>
<accession>A0A5J6SU09</accession>
<dbReference type="GO" id="GO:0071111">
    <property type="term" value="F:cyclic-guanylate-specific phosphodiesterase activity"/>
    <property type="evidence" value="ECO:0007669"/>
    <property type="project" value="InterPro"/>
</dbReference>
<proteinExistence type="predicted"/>
<dbReference type="InterPro" id="IPR050706">
    <property type="entry name" value="Cyclic-di-GMP_PDE-like"/>
</dbReference>
<dbReference type="OrthoDB" id="581425at2"/>
<evidence type="ECO:0000313" key="2">
    <source>
        <dbReference type="EMBL" id="QFG00973.1"/>
    </source>
</evidence>
<evidence type="ECO:0000313" key="3">
    <source>
        <dbReference type="Proteomes" id="UP000325517"/>
    </source>
</evidence>
<sequence length="327" mass="38066">MECNNCTVDELLFTFRVKGTVNLAMMPEVMQHLKRRNMWVDMLGNDFKLKESEVSDFVDFCKDHMNPNDVTFIVPNQEWKPFREIENVLDMQWIDEIIKNEQLICYYQPIVDAKGDTFAYEILSRFQNIDGTLIYPNEIFSAARERGRLYALDRVCRMTAVKYAARLKDKKAFINFIPTSIYSPEFCLKSTTNLANELGVDPAQLVFEVVESEQVEDRDHLKRILNYYKEKGFQYALDDVGEGYNTLDMLEDIKPKYMKLDMKYVQGVASDNSKQEIALKSLEKALQVESVPLAEGIEEKEDFEWLKAIGYQLFQGYYFGKPAPTPI</sequence>
<dbReference type="Gene3D" id="3.20.20.450">
    <property type="entry name" value="EAL domain"/>
    <property type="match status" value="1"/>
</dbReference>
<dbReference type="InterPro" id="IPR001633">
    <property type="entry name" value="EAL_dom"/>
</dbReference>
<dbReference type="CDD" id="cd01948">
    <property type="entry name" value="EAL"/>
    <property type="match status" value="1"/>
</dbReference>
<keyword evidence="3" id="KW-1185">Reference proteome</keyword>
<dbReference type="PROSITE" id="PS50883">
    <property type="entry name" value="EAL"/>
    <property type="match status" value="1"/>
</dbReference>
<feature type="domain" description="EAL" evidence="1">
    <location>
        <begin position="87"/>
        <end position="327"/>
    </location>
</feature>
<evidence type="ECO:0000259" key="1">
    <source>
        <dbReference type="PROSITE" id="PS50883"/>
    </source>
</evidence>
<protein>
    <submittedName>
        <fullName evidence="2">EAL domain-containing protein</fullName>
    </submittedName>
</protein>
<dbReference type="SMART" id="SM00052">
    <property type="entry name" value="EAL"/>
    <property type="match status" value="1"/>
</dbReference>
<dbReference type="KEGG" id="psyo:PB01_20445"/>
<organism evidence="2 3">
    <name type="scientific">Psychrobacillus glaciei</name>
    <dbReference type="NCBI Taxonomy" id="2283160"/>
    <lineage>
        <taxon>Bacteria</taxon>
        <taxon>Bacillati</taxon>
        <taxon>Bacillota</taxon>
        <taxon>Bacilli</taxon>
        <taxon>Bacillales</taxon>
        <taxon>Bacillaceae</taxon>
        <taxon>Psychrobacillus</taxon>
    </lineage>
</organism>
<name>A0A5J6SU09_9BACI</name>